<evidence type="ECO:0000313" key="2">
    <source>
        <dbReference type="Proteomes" id="UP000199558"/>
    </source>
</evidence>
<name>A0A1A9BB15_9ACTN</name>
<organism evidence="1 2">
    <name type="scientific">Micromonospora sediminicola</name>
    <dbReference type="NCBI Taxonomy" id="946078"/>
    <lineage>
        <taxon>Bacteria</taxon>
        <taxon>Bacillati</taxon>
        <taxon>Actinomycetota</taxon>
        <taxon>Actinomycetes</taxon>
        <taxon>Micromonosporales</taxon>
        <taxon>Micromonosporaceae</taxon>
        <taxon>Micromonospora</taxon>
    </lineage>
</organism>
<dbReference type="OrthoDB" id="7698234at2"/>
<dbReference type="EMBL" id="FLRH01000003">
    <property type="protein sequence ID" value="SBT66082.1"/>
    <property type="molecule type" value="Genomic_DNA"/>
</dbReference>
<keyword evidence="2" id="KW-1185">Reference proteome</keyword>
<sequence length="76" mass="8170">MVSRSGAVSRRPGAARVVTPLELFFDLVYVFAIGQLSHHLLAHVDLRTGASTLVLVAVAASDSLGRRDPQRGDTDR</sequence>
<protein>
    <submittedName>
        <fullName evidence="1">Low temperature requirement A protein (LtrA)</fullName>
    </submittedName>
</protein>
<dbReference type="Proteomes" id="UP000199558">
    <property type="component" value="Unassembled WGS sequence"/>
</dbReference>
<gene>
    <name evidence="1" type="ORF">GA0070622_3099</name>
</gene>
<evidence type="ECO:0000313" key="1">
    <source>
        <dbReference type="EMBL" id="SBT66082.1"/>
    </source>
</evidence>
<proteinExistence type="predicted"/>
<dbReference type="InterPro" id="IPR010640">
    <property type="entry name" value="Low_temperature_requirement_A"/>
</dbReference>
<dbReference type="STRING" id="946078.GA0070622_3099"/>
<dbReference type="AlphaFoldDB" id="A0A1A9BB15"/>
<accession>A0A1A9BB15</accession>
<dbReference type="Pfam" id="PF06772">
    <property type="entry name" value="LtrA"/>
    <property type="match status" value="1"/>
</dbReference>
<reference evidence="2" key="1">
    <citation type="submission" date="2016-06" db="EMBL/GenBank/DDBJ databases">
        <authorList>
            <person name="Varghese N."/>
            <person name="Submissions Spin"/>
        </authorList>
    </citation>
    <scope>NUCLEOTIDE SEQUENCE [LARGE SCALE GENOMIC DNA]</scope>
    <source>
        <strain evidence="2">DSM 45794</strain>
    </source>
</reference>